<evidence type="ECO:0000313" key="1">
    <source>
        <dbReference type="EMBL" id="RVD77618.1"/>
    </source>
</evidence>
<protein>
    <submittedName>
        <fullName evidence="1">Uncharacterized protein</fullName>
    </submittedName>
</protein>
<reference evidence="1 2" key="1">
    <citation type="submission" date="2016-10" db="EMBL/GenBank/DDBJ databases">
        <title>Search of new enzymes for the oxidation of sulfur compounds.</title>
        <authorList>
            <person name="Novo A."/>
            <person name="Moreira I.S."/>
            <person name="Castro P.M."/>
        </authorList>
    </citation>
    <scope>NUCLEOTIDE SEQUENCE [LARGE SCALE GENOMIC DNA]</scope>
    <source>
        <strain evidence="1 2">A9</strain>
    </source>
</reference>
<dbReference type="Proteomes" id="UP000288002">
    <property type="component" value="Unassembled WGS sequence"/>
</dbReference>
<proteinExistence type="predicted"/>
<dbReference type="AlphaFoldDB" id="A0AA94EPD3"/>
<name>A0AA94EPD3_9PSED</name>
<accession>A0AA94EPD3</accession>
<comment type="caution">
    <text evidence="1">The sequence shown here is derived from an EMBL/GenBank/DDBJ whole genome shotgun (WGS) entry which is preliminary data.</text>
</comment>
<evidence type="ECO:0000313" key="2">
    <source>
        <dbReference type="Proteomes" id="UP000288002"/>
    </source>
</evidence>
<organism evidence="1 2">
    <name type="scientific">Pseudomonas koreensis</name>
    <dbReference type="NCBI Taxonomy" id="198620"/>
    <lineage>
        <taxon>Bacteria</taxon>
        <taxon>Pseudomonadati</taxon>
        <taxon>Pseudomonadota</taxon>
        <taxon>Gammaproteobacteria</taxon>
        <taxon>Pseudomonadales</taxon>
        <taxon>Pseudomonadaceae</taxon>
        <taxon>Pseudomonas</taxon>
    </lineage>
</organism>
<sequence length="42" mass="4554">MVSDAQIACSFLLFIGLGKGKAGLFVLLYYNINFELSLSSPI</sequence>
<gene>
    <name evidence="1" type="ORF">A9HBioS_2618</name>
</gene>
<dbReference type="EMBL" id="MKWS01000007">
    <property type="protein sequence ID" value="RVD77618.1"/>
    <property type="molecule type" value="Genomic_DNA"/>
</dbReference>